<reference evidence="2 3" key="1">
    <citation type="journal article" date="2018" name="BMC Genomics">
        <title>The genome of Naegleria lovaniensis, the basis for a comparative approach to unravel pathogenicity factors of the human pathogenic amoeba N. fowleri.</title>
        <authorList>
            <person name="Liechti N."/>
            <person name="Schurch N."/>
            <person name="Bruggmann R."/>
            <person name="Wittwer M."/>
        </authorList>
    </citation>
    <scope>NUCLEOTIDE SEQUENCE [LARGE SCALE GENOMIC DNA]</scope>
    <source>
        <strain evidence="2 3">ATCC 30569</strain>
    </source>
</reference>
<keyword evidence="1" id="KW-1133">Transmembrane helix</keyword>
<comment type="caution">
    <text evidence="2">The sequence shown here is derived from an EMBL/GenBank/DDBJ whole genome shotgun (WGS) entry which is preliminary data.</text>
</comment>
<keyword evidence="1" id="KW-0812">Transmembrane</keyword>
<dbReference type="RefSeq" id="XP_044546507.1">
    <property type="nucleotide sequence ID" value="XM_044697343.1"/>
</dbReference>
<organism evidence="2 3">
    <name type="scientific">Naegleria lovaniensis</name>
    <name type="common">Amoeba</name>
    <dbReference type="NCBI Taxonomy" id="51637"/>
    <lineage>
        <taxon>Eukaryota</taxon>
        <taxon>Discoba</taxon>
        <taxon>Heterolobosea</taxon>
        <taxon>Tetramitia</taxon>
        <taxon>Eutetramitia</taxon>
        <taxon>Vahlkampfiidae</taxon>
        <taxon>Naegleria</taxon>
    </lineage>
</organism>
<accession>A0AA88GLV1</accession>
<keyword evidence="3" id="KW-1185">Reference proteome</keyword>
<evidence type="ECO:0000313" key="3">
    <source>
        <dbReference type="Proteomes" id="UP000816034"/>
    </source>
</evidence>
<proteinExistence type="predicted"/>
<protein>
    <submittedName>
        <fullName evidence="2">Uncharacterized protein</fullName>
    </submittedName>
</protein>
<evidence type="ECO:0000313" key="2">
    <source>
        <dbReference type="EMBL" id="KAG2379245.1"/>
    </source>
</evidence>
<gene>
    <name evidence="2" type="ORF">C9374_007384</name>
</gene>
<feature type="transmembrane region" description="Helical" evidence="1">
    <location>
        <begin position="32"/>
        <end position="53"/>
    </location>
</feature>
<keyword evidence="1" id="KW-0472">Membrane</keyword>
<dbReference type="EMBL" id="PYSW02000029">
    <property type="protein sequence ID" value="KAG2379245.1"/>
    <property type="molecule type" value="Genomic_DNA"/>
</dbReference>
<sequence>MRNKFVSRIGTFKDSVFFDKGWRGFEKSEPGAFYSFAIFCVAPFLPVVSYFGFKWFGGIDITKAYPHIDSREKFVFFNDKSSGKDDVGAVFEYHYDDGTKQVVFNK</sequence>
<evidence type="ECO:0000256" key="1">
    <source>
        <dbReference type="SAM" id="Phobius"/>
    </source>
</evidence>
<dbReference type="AlphaFoldDB" id="A0AA88GLV1"/>
<dbReference type="Proteomes" id="UP000816034">
    <property type="component" value="Unassembled WGS sequence"/>
</dbReference>
<dbReference type="GeneID" id="68099838"/>
<name>A0AA88GLV1_NAELO</name>